<evidence type="ECO:0000256" key="2">
    <source>
        <dbReference type="ARBA" id="ARBA00004733"/>
    </source>
</evidence>
<dbReference type="UniPathway" id="UPA00035">
    <property type="reaction ID" value="UER00044"/>
</dbReference>
<dbReference type="VEuPathDB" id="FungiDB:P170DRAFT_443295"/>
<dbReference type="GeneID" id="36558230"/>
<keyword evidence="10" id="KW-0057">Aromatic amino acid biosynthesis</keyword>
<dbReference type="CDD" id="cd04724">
    <property type="entry name" value="Tryptophan_synthase_alpha"/>
    <property type="match status" value="1"/>
</dbReference>
<reference evidence="14 15" key="1">
    <citation type="submission" date="2016-12" db="EMBL/GenBank/DDBJ databases">
        <title>The genomes of Aspergillus section Nigri reveals drivers in fungal speciation.</title>
        <authorList>
            <consortium name="DOE Joint Genome Institute"/>
            <person name="Vesth T.C."/>
            <person name="Nybo J."/>
            <person name="Theobald S."/>
            <person name="Brandl J."/>
            <person name="Frisvad J.C."/>
            <person name="Nielsen K.F."/>
            <person name="Lyhne E.K."/>
            <person name="Kogle M.E."/>
            <person name="Kuo A."/>
            <person name="Riley R."/>
            <person name="Clum A."/>
            <person name="Nolan M."/>
            <person name="Lipzen A."/>
            <person name="Salamov A."/>
            <person name="Henrissat B."/>
            <person name="Wiebenga A."/>
            <person name="De Vries R.P."/>
            <person name="Grigoriev I.V."/>
            <person name="Mortensen U.H."/>
            <person name="Andersen M.R."/>
            <person name="Baker S.E."/>
        </authorList>
    </citation>
    <scope>NUCLEOTIDE SEQUENCE [LARGE SCALE GENOMIC DNA]</scope>
    <source>
        <strain evidence="14 15">IBT 23096</strain>
    </source>
</reference>
<evidence type="ECO:0000256" key="11">
    <source>
        <dbReference type="ARBA" id="ARBA00023239"/>
    </source>
</evidence>
<dbReference type="PROSITE" id="PS00167">
    <property type="entry name" value="TRP_SYNTHASE_ALPHA"/>
    <property type="match status" value="1"/>
</dbReference>
<dbReference type="Gene3D" id="3.20.20.70">
    <property type="entry name" value="Aldolase class I"/>
    <property type="match status" value="1"/>
</dbReference>
<evidence type="ECO:0000256" key="8">
    <source>
        <dbReference type="ARBA" id="ARBA00022822"/>
    </source>
</evidence>
<evidence type="ECO:0000313" key="14">
    <source>
        <dbReference type="EMBL" id="PLB55535.1"/>
    </source>
</evidence>
<dbReference type="Pfam" id="PF00290">
    <property type="entry name" value="Trp_syntA"/>
    <property type="match status" value="1"/>
</dbReference>
<comment type="similarity">
    <text evidence="3">In the C-terminal section; belongs to the TrpB family.</text>
</comment>
<dbReference type="SUPFAM" id="SSF51366">
    <property type="entry name" value="Ribulose-phoshate binding barrel"/>
    <property type="match status" value="1"/>
</dbReference>
<evidence type="ECO:0000256" key="3">
    <source>
        <dbReference type="ARBA" id="ARBA00005761"/>
    </source>
</evidence>
<comment type="pathway">
    <text evidence="2">Amino-acid biosynthesis; L-tryptophan biosynthesis; L-tryptophan from chorismate: step 5/5.</text>
</comment>
<dbReference type="PANTHER" id="PTHR48077">
    <property type="entry name" value="TRYPTOPHAN SYNTHASE-RELATED"/>
    <property type="match status" value="1"/>
</dbReference>
<organism evidence="14 15">
    <name type="scientific">Aspergillus steynii IBT 23096</name>
    <dbReference type="NCBI Taxonomy" id="1392250"/>
    <lineage>
        <taxon>Eukaryota</taxon>
        <taxon>Fungi</taxon>
        <taxon>Dikarya</taxon>
        <taxon>Ascomycota</taxon>
        <taxon>Pezizomycotina</taxon>
        <taxon>Eurotiomycetes</taxon>
        <taxon>Eurotiomycetidae</taxon>
        <taxon>Eurotiales</taxon>
        <taxon>Aspergillaceae</taxon>
        <taxon>Aspergillus</taxon>
        <taxon>Aspergillus subgen. Circumdati</taxon>
    </lineage>
</organism>
<dbReference type="GO" id="GO:0004834">
    <property type="term" value="F:tryptophan synthase activity"/>
    <property type="evidence" value="ECO:0007669"/>
    <property type="project" value="UniProtKB-EC"/>
</dbReference>
<dbReference type="InterPro" id="IPR006654">
    <property type="entry name" value="Trp_synth_beta"/>
</dbReference>
<feature type="domain" description="Tryptophan synthase beta chain-like PALP" evidence="13">
    <location>
        <begin position="346"/>
        <end position="454"/>
    </location>
</feature>
<comment type="catalytic activity">
    <reaction evidence="12">
        <text>(1S,2R)-1-C-(indol-3-yl)glycerol 3-phosphate + L-serine = D-glyceraldehyde 3-phosphate + L-tryptophan + H2O</text>
        <dbReference type="Rhea" id="RHEA:10532"/>
        <dbReference type="ChEBI" id="CHEBI:15377"/>
        <dbReference type="ChEBI" id="CHEBI:33384"/>
        <dbReference type="ChEBI" id="CHEBI:57912"/>
        <dbReference type="ChEBI" id="CHEBI:58866"/>
        <dbReference type="ChEBI" id="CHEBI:59776"/>
        <dbReference type="EC" id="4.2.1.20"/>
    </reaction>
</comment>
<dbReference type="SUPFAM" id="SSF53686">
    <property type="entry name" value="Tryptophan synthase beta subunit-like PLP-dependent enzymes"/>
    <property type="match status" value="1"/>
</dbReference>
<dbReference type="Gene3D" id="3.40.50.1100">
    <property type="match status" value="3"/>
</dbReference>
<dbReference type="InterPro" id="IPR036052">
    <property type="entry name" value="TrpB-like_PALP_sf"/>
</dbReference>
<accession>A0A2I2GRN4</accession>
<comment type="similarity">
    <text evidence="4">In the N-terminal section; belongs to the TrpA family.</text>
</comment>
<evidence type="ECO:0000256" key="7">
    <source>
        <dbReference type="ARBA" id="ARBA00022605"/>
    </source>
</evidence>
<dbReference type="Proteomes" id="UP000234275">
    <property type="component" value="Unassembled WGS sequence"/>
</dbReference>
<keyword evidence="8" id="KW-0822">Tryptophan biosynthesis</keyword>
<comment type="cofactor">
    <cofactor evidence="1">
        <name>pyridoxal 5'-phosphate</name>
        <dbReference type="ChEBI" id="CHEBI:597326"/>
    </cofactor>
</comment>
<dbReference type="InterPro" id="IPR018204">
    <property type="entry name" value="Trp_synthase_alpha_AS"/>
</dbReference>
<evidence type="ECO:0000256" key="6">
    <source>
        <dbReference type="ARBA" id="ARBA00018724"/>
    </source>
</evidence>
<keyword evidence="15" id="KW-1185">Reference proteome</keyword>
<dbReference type="EC" id="4.2.1.20" evidence="5"/>
<dbReference type="GO" id="GO:0005737">
    <property type="term" value="C:cytoplasm"/>
    <property type="evidence" value="ECO:0007669"/>
    <property type="project" value="TreeGrafter"/>
</dbReference>
<dbReference type="InterPro" id="IPR011060">
    <property type="entry name" value="RibuloseP-bd_barrel"/>
</dbReference>
<dbReference type="InterPro" id="IPR001926">
    <property type="entry name" value="TrpB-like_PALP"/>
</dbReference>
<dbReference type="InterPro" id="IPR002028">
    <property type="entry name" value="Trp_synthase_suA"/>
</dbReference>
<dbReference type="RefSeq" id="XP_024710837.1">
    <property type="nucleotide sequence ID" value="XM_024850531.1"/>
</dbReference>
<evidence type="ECO:0000256" key="9">
    <source>
        <dbReference type="ARBA" id="ARBA00022898"/>
    </source>
</evidence>
<evidence type="ECO:0000256" key="12">
    <source>
        <dbReference type="ARBA" id="ARBA00049047"/>
    </source>
</evidence>
<dbReference type="PROSITE" id="PS00168">
    <property type="entry name" value="TRP_SYNTHASE_BETA"/>
    <property type="match status" value="1"/>
</dbReference>
<dbReference type="InterPro" id="IPR023026">
    <property type="entry name" value="Trp_synth_beta/beta-like"/>
</dbReference>
<dbReference type="Pfam" id="PF00291">
    <property type="entry name" value="PALP"/>
    <property type="match status" value="2"/>
</dbReference>
<dbReference type="InterPro" id="IPR006653">
    <property type="entry name" value="Trp_synth_b_CS"/>
</dbReference>
<keyword evidence="11" id="KW-0456">Lyase</keyword>
<dbReference type="AlphaFoldDB" id="A0A2I2GRN4"/>
<name>A0A2I2GRN4_9EURO</name>
<dbReference type="FunFam" id="3.20.20.70:FF:000151">
    <property type="entry name" value="Tryptophan synthase"/>
    <property type="match status" value="1"/>
</dbReference>
<dbReference type="FunFam" id="3.40.50.1100:FF:000004">
    <property type="entry name" value="Tryptophan synthase beta chain"/>
    <property type="match status" value="1"/>
</dbReference>
<dbReference type="CDD" id="cd06446">
    <property type="entry name" value="Trp-synth_B"/>
    <property type="match status" value="1"/>
</dbReference>
<dbReference type="InterPro" id="IPR013785">
    <property type="entry name" value="Aldolase_TIM"/>
</dbReference>
<proteinExistence type="inferred from homology"/>
<feature type="domain" description="Tryptophan synthase beta chain-like PALP" evidence="13">
    <location>
        <begin position="471"/>
        <end position="610"/>
    </location>
</feature>
<keyword evidence="9" id="KW-0663">Pyridoxal phosphate</keyword>
<evidence type="ECO:0000256" key="5">
    <source>
        <dbReference type="ARBA" id="ARBA00012043"/>
    </source>
</evidence>
<comment type="caution">
    <text evidence="14">The sequence shown here is derived from an EMBL/GenBank/DDBJ whole genome shotgun (WGS) entry which is preliminary data.</text>
</comment>
<dbReference type="NCBIfam" id="TIGR00262">
    <property type="entry name" value="trpA"/>
    <property type="match status" value="1"/>
</dbReference>
<evidence type="ECO:0000256" key="4">
    <source>
        <dbReference type="ARBA" id="ARBA00006095"/>
    </source>
</evidence>
<evidence type="ECO:0000259" key="13">
    <source>
        <dbReference type="Pfam" id="PF00291"/>
    </source>
</evidence>
<evidence type="ECO:0000256" key="10">
    <source>
        <dbReference type="ARBA" id="ARBA00023141"/>
    </source>
</evidence>
<gene>
    <name evidence="14" type="ORF">P170DRAFT_443295</name>
</gene>
<protein>
    <recommendedName>
        <fullName evidence="6">Tryptophan synthase</fullName>
        <ecNumber evidence="5">4.2.1.20</ecNumber>
    </recommendedName>
</protein>
<evidence type="ECO:0000313" key="15">
    <source>
        <dbReference type="Proteomes" id="UP000234275"/>
    </source>
</evidence>
<sequence length="639" mass="68198">MRNKRIFFVAVEADGRPALVTYVTAGFPTANETVDIMLGMEAGGADIIELGLPFTDPIADGPTIQKSNLQALDNGVTVSSMLQMVKDARRKGLQTPVLFMGYFNPILKYGEAKLLSDCRDAGVSGFIIVDLPPEEAVRFRNSCAGSGLSYVPLIAPSTPEPRMKTLCSIADSFIYLVSRMGVTGVTGSLNTSLPELMQKVKDLSGNVPIAVGFGISTREHFKSVTSIADGAVIGSEIITQLSNAPAGQGAQLIQEYCSGIIGRRVSRSGATAQIPQFKIPLATQESAKEDKPPITDTAGRFGDFGGQYIPEALTKCISELEAGFNEAVKDPAFWEEYRSFYPFMGRPSSLHLADRLTEYAGGANIWLKRENLNHTGSHKINNAIGQILVARRLSKTEIIAETGAGQHGVATATVCAKLDMKCTIYMGAEDVRRQTLNVFRIRLLGGEVIPMEAGSRILRDASVIGKKTKEQLSREIGKLPDALVACVGGGSNAAGMFYPFSDDPSVKLFGVEAGGDGKDKHSATLNGGTIGVLHGVKTYVFQNEHGQISETHSVSAGLDYPGVGPELASWKHANRTTFLAATDANAFEGFRLLSQLEGIIPALESSHALGKGKDVVLCLSGRGDKDVQTVAEELPRLGP</sequence>
<keyword evidence="7" id="KW-0028">Amino-acid biosynthesis</keyword>
<dbReference type="HAMAP" id="MF_00131">
    <property type="entry name" value="Trp_synth_alpha"/>
    <property type="match status" value="1"/>
</dbReference>
<dbReference type="STRING" id="1392250.A0A2I2GRN4"/>
<dbReference type="OrthoDB" id="10050244at2759"/>
<dbReference type="PANTHER" id="PTHR48077:SF3">
    <property type="entry name" value="TRYPTOPHAN SYNTHASE"/>
    <property type="match status" value="1"/>
</dbReference>
<evidence type="ECO:0000256" key="1">
    <source>
        <dbReference type="ARBA" id="ARBA00001933"/>
    </source>
</evidence>
<dbReference type="EMBL" id="MSFO01000001">
    <property type="protein sequence ID" value="PLB55535.1"/>
    <property type="molecule type" value="Genomic_DNA"/>
</dbReference>